<dbReference type="AlphaFoldDB" id="A0A4Z0C5H3"/>
<evidence type="ECO:0000313" key="2">
    <source>
        <dbReference type="Proteomes" id="UP000298180"/>
    </source>
</evidence>
<accession>A0A4Z0C5H3</accession>
<keyword evidence="2" id="KW-1185">Reference proteome</keyword>
<dbReference type="Proteomes" id="UP000298180">
    <property type="component" value="Unassembled WGS sequence"/>
</dbReference>
<protein>
    <submittedName>
        <fullName evidence="1">Uncharacterized protein</fullName>
    </submittedName>
</protein>
<comment type="caution">
    <text evidence="1">The sequence shown here is derived from an EMBL/GenBank/DDBJ whole genome shotgun (WGS) entry which is preliminary data.</text>
</comment>
<dbReference type="RefSeq" id="WP_135261782.1">
    <property type="nucleotide sequence ID" value="NZ_SMLM01000001.1"/>
</dbReference>
<name>A0A4Z0C5H3_9BURK</name>
<dbReference type="EMBL" id="SMLM01000001">
    <property type="protein sequence ID" value="TFZ05700.1"/>
    <property type="molecule type" value="Genomic_DNA"/>
</dbReference>
<sequence length="202" mass="21026">MPLVKASGVGAAWQTVDDAGRPAVEGVRACAAGDCFMDFTRNFIRAKSPCADGLRWYLRHHDQLGGYQQILDALVEAGRIDDACWLLDQLGPTNTLLEVDFLQADAVVFAGTIRARGGIEASGLLRAGRSIFSDGGIVAGSDIVAGDEVRSRGAVRASRDLAAKGGLRARWIVVGGGIVSASARPCNLVSGSWCGAGASRPA</sequence>
<evidence type="ECO:0000313" key="1">
    <source>
        <dbReference type="EMBL" id="TFZ05700.1"/>
    </source>
</evidence>
<dbReference type="OrthoDB" id="8956912at2"/>
<gene>
    <name evidence="1" type="ORF">EZ313_03290</name>
</gene>
<proteinExistence type="predicted"/>
<reference evidence="1 2" key="1">
    <citation type="submission" date="2019-03" db="EMBL/GenBank/DDBJ databases">
        <title>Ramlibacter henchirensis DSM 14656, whole genome shotgun sequence.</title>
        <authorList>
            <person name="Zhang X."/>
            <person name="Feng G."/>
            <person name="Zhu H."/>
        </authorList>
    </citation>
    <scope>NUCLEOTIDE SEQUENCE [LARGE SCALE GENOMIC DNA]</scope>
    <source>
        <strain evidence="1 2">DSM 14656</strain>
    </source>
</reference>
<organism evidence="1 2">
    <name type="scientific">Ramlibacter henchirensis</name>
    <dbReference type="NCBI Taxonomy" id="204072"/>
    <lineage>
        <taxon>Bacteria</taxon>
        <taxon>Pseudomonadati</taxon>
        <taxon>Pseudomonadota</taxon>
        <taxon>Betaproteobacteria</taxon>
        <taxon>Burkholderiales</taxon>
        <taxon>Comamonadaceae</taxon>
        <taxon>Ramlibacter</taxon>
    </lineage>
</organism>